<keyword evidence="8" id="KW-1185">Reference proteome</keyword>
<keyword evidence="1" id="KW-0479">Metal-binding</keyword>
<evidence type="ECO:0000256" key="2">
    <source>
        <dbReference type="ARBA" id="ARBA00022771"/>
    </source>
</evidence>
<feature type="region of interest" description="Disordered" evidence="5">
    <location>
        <begin position="20"/>
        <end position="41"/>
    </location>
</feature>
<keyword evidence="3" id="KW-0862">Zinc</keyword>
<evidence type="ECO:0000313" key="8">
    <source>
        <dbReference type="Proteomes" id="UP000283530"/>
    </source>
</evidence>
<dbReference type="OrthoDB" id="2442898at2759"/>
<feature type="domain" description="BED-type" evidence="6">
    <location>
        <begin position="103"/>
        <end position="160"/>
    </location>
</feature>
<dbReference type="AlphaFoldDB" id="A0A3S3M506"/>
<comment type="caution">
    <text evidence="7">The sequence shown here is derived from an EMBL/GenBank/DDBJ whole genome shotgun (WGS) entry which is preliminary data.</text>
</comment>
<reference evidence="7 8" key="1">
    <citation type="journal article" date="2019" name="Nat. Plants">
        <title>Stout camphor tree genome fills gaps in understanding of flowering plant genome evolution.</title>
        <authorList>
            <person name="Chaw S.M."/>
            <person name="Liu Y.C."/>
            <person name="Wu Y.W."/>
            <person name="Wang H.Y."/>
            <person name="Lin C.I."/>
            <person name="Wu C.S."/>
            <person name="Ke H.M."/>
            <person name="Chang L.Y."/>
            <person name="Hsu C.Y."/>
            <person name="Yang H.T."/>
            <person name="Sudianto E."/>
            <person name="Hsu M.H."/>
            <person name="Wu K.P."/>
            <person name="Wang L.N."/>
            <person name="Leebens-Mack J.H."/>
            <person name="Tsai I.J."/>
        </authorList>
    </citation>
    <scope>NUCLEOTIDE SEQUENCE [LARGE SCALE GENOMIC DNA]</scope>
    <source>
        <strain evidence="8">cv. Chaw 1501</strain>
        <tissue evidence="7">Young leaves</tissue>
    </source>
</reference>
<organism evidence="7 8">
    <name type="scientific">Cinnamomum micranthum f. kanehirae</name>
    <dbReference type="NCBI Taxonomy" id="337451"/>
    <lineage>
        <taxon>Eukaryota</taxon>
        <taxon>Viridiplantae</taxon>
        <taxon>Streptophyta</taxon>
        <taxon>Embryophyta</taxon>
        <taxon>Tracheophyta</taxon>
        <taxon>Spermatophyta</taxon>
        <taxon>Magnoliopsida</taxon>
        <taxon>Magnoliidae</taxon>
        <taxon>Laurales</taxon>
        <taxon>Lauraceae</taxon>
        <taxon>Cinnamomum</taxon>
    </lineage>
</organism>
<protein>
    <recommendedName>
        <fullName evidence="6">BED-type domain-containing protein</fullName>
    </recommendedName>
</protein>
<evidence type="ECO:0000256" key="1">
    <source>
        <dbReference type="ARBA" id="ARBA00022723"/>
    </source>
</evidence>
<evidence type="ECO:0000259" key="6">
    <source>
        <dbReference type="PROSITE" id="PS50808"/>
    </source>
</evidence>
<dbReference type="GO" id="GO:0003677">
    <property type="term" value="F:DNA binding"/>
    <property type="evidence" value="ECO:0007669"/>
    <property type="project" value="InterPro"/>
</dbReference>
<dbReference type="PANTHER" id="PTHR46951:SF2">
    <property type="entry name" value="BED-TYPE DOMAIN-CONTAINING PROTEIN"/>
    <property type="match status" value="1"/>
</dbReference>
<sequence length="177" mass="20447">MFSSSQVEIGRLDIQVRFRGRRRKRNSSSDSDSEEATSDVRRLQPLTSAELQLPLRRRHICSLSRSLSCDVWKKKSCDVTSAELRRPSLCCSLSRLMSTEGSSRKDQAWQYAHLENPQNNNRFKCNFCGKISNGSVYWVKQHLAGGFRNITACPKCPAEVREEIREYMTKKKIEKKK</sequence>
<dbReference type="Proteomes" id="UP000283530">
    <property type="component" value="Unassembled WGS sequence"/>
</dbReference>
<dbReference type="STRING" id="337451.A0A3S3M506"/>
<evidence type="ECO:0000256" key="3">
    <source>
        <dbReference type="ARBA" id="ARBA00022833"/>
    </source>
</evidence>
<keyword evidence="2 4" id="KW-0863">Zinc-finger</keyword>
<name>A0A3S3M506_9MAGN</name>
<dbReference type="PANTHER" id="PTHR46951">
    <property type="entry name" value="BED-TYPE DOMAIN-CONTAINING PROTEIN"/>
    <property type="match status" value="1"/>
</dbReference>
<dbReference type="PROSITE" id="PS50808">
    <property type="entry name" value="ZF_BED"/>
    <property type="match status" value="1"/>
</dbReference>
<evidence type="ECO:0000313" key="7">
    <source>
        <dbReference type="EMBL" id="RWR73351.1"/>
    </source>
</evidence>
<gene>
    <name evidence="7" type="ORF">CKAN_00162400</name>
</gene>
<dbReference type="InterPro" id="IPR003656">
    <property type="entry name" value="Znf_BED"/>
</dbReference>
<evidence type="ECO:0000256" key="5">
    <source>
        <dbReference type="SAM" id="MobiDB-lite"/>
    </source>
</evidence>
<dbReference type="EMBL" id="QPKB01000001">
    <property type="protein sequence ID" value="RWR73351.1"/>
    <property type="molecule type" value="Genomic_DNA"/>
</dbReference>
<accession>A0A3S3M506</accession>
<evidence type="ECO:0000256" key="4">
    <source>
        <dbReference type="PROSITE-ProRule" id="PRU00027"/>
    </source>
</evidence>
<proteinExistence type="predicted"/>
<dbReference type="GO" id="GO:0008270">
    <property type="term" value="F:zinc ion binding"/>
    <property type="evidence" value="ECO:0007669"/>
    <property type="project" value="UniProtKB-KW"/>
</dbReference>